<feature type="domain" description="Protein kinase" evidence="6">
    <location>
        <begin position="1017"/>
        <end position="1338"/>
    </location>
</feature>
<dbReference type="FunFam" id="1.25.40.430:FF:000003">
    <property type="entry name" value="Checkpoint serine/threonine-protein kinase BUB1"/>
    <property type="match status" value="1"/>
</dbReference>
<dbReference type="Pfam" id="PF08311">
    <property type="entry name" value="Mad3_BUB1_I"/>
    <property type="match status" value="1"/>
</dbReference>
<dbReference type="PROSITE" id="PS51489">
    <property type="entry name" value="BUB1_N"/>
    <property type="match status" value="1"/>
</dbReference>
<evidence type="ECO:0000256" key="1">
    <source>
        <dbReference type="ARBA" id="ARBA00004629"/>
    </source>
</evidence>
<dbReference type="Gene3D" id="1.25.40.430">
    <property type="match status" value="1"/>
</dbReference>
<protein>
    <recommendedName>
        <fullName evidence="10">Mitotic checkpoint serine/threonine-protein kinase BUB1 beta</fullName>
    </recommendedName>
</protein>
<dbReference type="GO" id="GO:0032991">
    <property type="term" value="C:protein-containing complex"/>
    <property type="evidence" value="ECO:0007669"/>
    <property type="project" value="UniProtKB-ARBA"/>
</dbReference>
<dbReference type="GO" id="GO:0005634">
    <property type="term" value="C:nucleus"/>
    <property type="evidence" value="ECO:0007669"/>
    <property type="project" value="TreeGrafter"/>
</dbReference>
<keyword evidence="3" id="KW-0995">Kinetochore</keyword>
<dbReference type="GO" id="GO:0000776">
    <property type="term" value="C:kinetochore"/>
    <property type="evidence" value="ECO:0007669"/>
    <property type="project" value="UniProtKB-KW"/>
</dbReference>
<evidence type="ECO:0000256" key="5">
    <source>
        <dbReference type="SAM" id="MobiDB-lite"/>
    </source>
</evidence>
<dbReference type="PANTHER" id="PTHR14030:SF4">
    <property type="entry name" value="BUB1 KINASE, ISOFORM A-RELATED"/>
    <property type="match status" value="1"/>
</dbReference>
<evidence type="ECO:0000256" key="3">
    <source>
        <dbReference type="ARBA" id="ARBA00022838"/>
    </source>
</evidence>
<keyword evidence="4" id="KW-0137">Centromere</keyword>
<name>A0AAE1KPT0_PETCI</name>
<evidence type="ECO:0000313" key="8">
    <source>
        <dbReference type="EMBL" id="KAK3879007.1"/>
    </source>
</evidence>
<sequence length="1338" mass="150140">MANHETSDQWELSKENIQPLKQGRNASVLSVALDESSTQKLNGTRHEFEEELRTYSGDDPLDVWYRYTLWVEQNYPKGGKQRDLKKLIEKCVMSLHSHVEQYTNDQRFMDIWIKYANLNVKPLEVYQVIEKKGLFTSLAEFYINWSWELEKIGNHRQADTVYQKGLNMAAQPIHVLQEAHKKFQTRVTRSTLEGNIVTQDTYSSEPQRIALTALKPRGRGNRVATERVSSAIGPAGRVQQNHVKENAQAPGFSIFQDNARGASAPVKIFEDKGGSLPVGDRINQENIKKAGQWAKAKVRQKTVGIVPVEDIDKFQKPSFHVHEDENAQLNTPAKPIPCSNVLSARKSDHQDWKVELFVAEPFNPNVQPQYCKHKVYCGTEEFSFEELRAAVFFKKEKEEKKRQREFEEMRDKLKRQEEMIEKLLQQQTNKSEKKAPPAIRVTPPTSPPRTSCKGQQPEQRKESSYRNIFQDSWVSINKSLNVSANASHISHSMDENSTCALLQCQPEIACFSSKESSLNQDPTPGNATGSSAQGNSNNASRSFNMTEPTVDTKKALDDMFSQTFFHGDSPQVSSGLSLDPVTAPEPLEKDNTPFSIYQDGCDAQVQVPKEEKPMPFQIYSDGLEGSSIKGTEMPQIQQEILRVPVTKESVSADPNDQYPEAQDENCPPAGLVQQRRTRKILGALQPSRDIPFRPLDQEEEDQLEDVKPKEAKACLEITEDLDGIMFLDGTMGDFTLKMPSNLETFSKHAKVASTPAPFSLGKDLEPSICLGTDNGNFPLIKSSEEDEEEKKENSGDLMPPPPPNAGPSSPASASTKTGLSPIMEASREFTSSSSSSPGHSSATFGGQSIYGVANHRGFSTSSHMSRSRHNSNSQPESVSETGISGMYTQGDFTKSGYLADKSRGESMADSKPCVATSQLGSQKEEEIFSNQAEAMLMDLEFMKQPSAAPVTKMEMKETKIAKVSFPENINPFSEDILNIILSSLDEPLQKRGGYVALNGSLPPVKVLSQVTLGHEMFHIRRVCGEGSYAVAYLASTLDALNVTVMPTEDDEENDDDKEKQIILKVQSPACPWEFYICHELRKRLKTRVKSSPILDSIMRINRGYFSSNQSILINEYHKYGTVLDAINGYRTSGQSIPEAIAMYWMVEILTIIEAMHKCGIIHADIKPDNFLVKDIPSATSDARTPVEIFGKCPSSLKLIDFGRSIDMEKFPPETTFTEEVTTDKFTCCEMREGKEWTYQTDLFGAAAIAHLLLFGSYMEVKKSANGKWELSGVSIRRYWQKNLWQEVFSTLLNVPSCSDMPDLTQLREKFMTTFYHAGFHKHMTTNFANLLMMLNKRR</sequence>
<feature type="region of interest" description="Disordered" evidence="5">
    <location>
        <begin position="515"/>
        <end position="545"/>
    </location>
</feature>
<evidence type="ECO:0000259" key="6">
    <source>
        <dbReference type="PROSITE" id="PS50011"/>
    </source>
</evidence>
<feature type="compositionally biased region" description="Low complexity" evidence="5">
    <location>
        <begin position="525"/>
        <end position="540"/>
    </location>
</feature>
<dbReference type="GO" id="GO:0051754">
    <property type="term" value="P:meiotic sister chromatid cohesion, centromeric"/>
    <property type="evidence" value="ECO:0007669"/>
    <property type="project" value="TreeGrafter"/>
</dbReference>
<dbReference type="SMART" id="SM00777">
    <property type="entry name" value="Mad3_BUB1_I"/>
    <property type="match status" value="1"/>
</dbReference>
<dbReference type="PANTHER" id="PTHR14030">
    <property type="entry name" value="MITOTIC CHECKPOINT SERINE/THREONINE-PROTEIN KINASE BUB1"/>
    <property type="match status" value="1"/>
</dbReference>
<feature type="compositionally biased region" description="Low complexity" evidence="5">
    <location>
        <begin position="828"/>
        <end position="841"/>
    </location>
</feature>
<accession>A0AAE1KPT0</accession>
<dbReference type="PROSITE" id="PS00108">
    <property type="entry name" value="PROTEIN_KINASE_ST"/>
    <property type="match status" value="1"/>
</dbReference>
<dbReference type="EMBL" id="JAWQEG010001508">
    <property type="protein sequence ID" value="KAK3879007.1"/>
    <property type="molecule type" value="Genomic_DNA"/>
</dbReference>
<evidence type="ECO:0000256" key="4">
    <source>
        <dbReference type="ARBA" id="ARBA00023328"/>
    </source>
</evidence>
<dbReference type="InterPro" id="IPR011009">
    <property type="entry name" value="Kinase-like_dom_sf"/>
</dbReference>
<organism evidence="8 9">
    <name type="scientific">Petrolisthes cinctipes</name>
    <name type="common">Flat porcelain crab</name>
    <dbReference type="NCBI Taxonomy" id="88211"/>
    <lineage>
        <taxon>Eukaryota</taxon>
        <taxon>Metazoa</taxon>
        <taxon>Ecdysozoa</taxon>
        <taxon>Arthropoda</taxon>
        <taxon>Crustacea</taxon>
        <taxon>Multicrustacea</taxon>
        <taxon>Malacostraca</taxon>
        <taxon>Eumalacostraca</taxon>
        <taxon>Eucarida</taxon>
        <taxon>Decapoda</taxon>
        <taxon>Pleocyemata</taxon>
        <taxon>Anomura</taxon>
        <taxon>Galatheoidea</taxon>
        <taxon>Porcellanidae</taxon>
        <taxon>Petrolisthes</taxon>
    </lineage>
</organism>
<keyword evidence="2" id="KW-0158">Chromosome</keyword>
<comment type="subcellular location">
    <subcellularLocation>
        <location evidence="1">Chromosome</location>
        <location evidence="1">Centromere</location>
        <location evidence="1">Kinetochore</location>
    </subcellularLocation>
</comment>
<dbReference type="GO" id="GO:0005524">
    <property type="term" value="F:ATP binding"/>
    <property type="evidence" value="ECO:0007669"/>
    <property type="project" value="InterPro"/>
</dbReference>
<dbReference type="InterPro" id="IPR000719">
    <property type="entry name" value="Prot_kinase_dom"/>
</dbReference>
<reference evidence="8" key="1">
    <citation type="submission" date="2023-10" db="EMBL/GenBank/DDBJ databases">
        <title>Genome assemblies of two species of porcelain crab, Petrolisthes cinctipes and Petrolisthes manimaculis (Anomura: Porcellanidae).</title>
        <authorList>
            <person name="Angst P."/>
        </authorList>
    </citation>
    <scope>NUCLEOTIDE SEQUENCE</scope>
    <source>
        <strain evidence="8">PB745_01</strain>
        <tissue evidence="8">Gill</tissue>
    </source>
</reference>
<comment type="caution">
    <text evidence="8">The sequence shown here is derived from an EMBL/GenBank/DDBJ whole genome shotgun (WGS) entry which is preliminary data.</text>
</comment>
<dbReference type="Gene3D" id="1.10.510.10">
    <property type="entry name" value="Transferase(Phosphotransferase) domain 1"/>
    <property type="match status" value="1"/>
</dbReference>
<evidence type="ECO:0000313" key="9">
    <source>
        <dbReference type="Proteomes" id="UP001286313"/>
    </source>
</evidence>
<dbReference type="Proteomes" id="UP001286313">
    <property type="component" value="Unassembled WGS sequence"/>
</dbReference>
<dbReference type="SMART" id="SM00220">
    <property type="entry name" value="S_TKc"/>
    <property type="match status" value="1"/>
</dbReference>
<dbReference type="GO" id="GO:0004672">
    <property type="term" value="F:protein kinase activity"/>
    <property type="evidence" value="ECO:0007669"/>
    <property type="project" value="InterPro"/>
</dbReference>
<dbReference type="SUPFAM" id="SSF56112">
    <property type="entry name" value="Protein kinase-like (PK-like)"/>
    <property type="match status" value="1"/>
</dbReference>
<dbReference type="InterPro" id="IPR008271">
    <property type="entry name" value="Ser/Thr_kinase_AS"/>
</dbReference>
<dbReference type="PROSITE" id="PS50011">
    <property type="entry name" value="PROTEIN_KINASE_DOM"/>
    <property type="match status" value="1"/>
</dbReference>
<proteinExistence type="predicted"/>
<feature type="region of interest" description="Disordered" evidence="5">
    <location>
        <begin position="426"/>
        <end position="466"/>
    </location>
</feature>
<evidence type="ECO:0008006" key="10">
    <source>
        <dbReference type="Google" id="ProtNLM"/>
    </source>
</evidence>
<feature type="domain" description="BUB1 N-terminal" evidence="7">
    <location>
        <begin position="48"/>
        <end position="206"/>
    </location>
</feature>
<feature type="compositionally biased region" description="Polar residues" evidence="5">
    <location>
        <begin position="874"/>
        <end position="886"/>
    </location>
</feature>
<dbReference type="InterPro" id="IPR015661">
    <property type="entry name" value="Bub1/Mad3"/>
</dbReference>
<keyword evidence="9" id="KW-1185">Reference proteome</keyword>
<evidence type="ECO:0000256" key="2">
    <source>
        <dbReference type="ARBA" id="ARBA00022454"/>
    </source>
</evidence>
<gene>
    <name evidence="8" type="ORF">Pcinc_016391</name>
</gene>
<dbReference type="Pfam" id="PF00069">
    <property type="entry name" value="Pkinase"/>
    <property type="match status" value="1"/>
</dbReference>
<feature type="region of interest" description="Disordered" evidence="5">
    <location>
        <begin position="775"/>
        <end position="886"/>
    </location>
</feature>
<dbReference type="GO" id="GO:0007094">
    <property type="term" value="P:mitotic spindle assembly checkpoint signaling"/>
    <property type="evidence" value="ECO:0007669"/>
    <property type="project" value="InterPro"/>
</dbReference>
<evidence type="ECO:0000259" key="7">
    <source>
        <dbReference type="PROSITE" id="PS51489"/>
    </source>
</evidence>
<dbReference type="InterPro" id="IPR013212">
    <property type="entry name" value="Mad3/Bub1_I"/>
</dbReference>